<accession>A0AA37Q3I0</accession>
<protein>
    <submittedName>
        <fullName evidence="1">Uncharacterized protein</fullName>
    </submittedName>
</protein>
<dbReference type="AlphaFoldDB" id="A0AA37Q3I0"/>
<dbReference type="RefSeq" id="WP_284348393.1">
    <property type="nucleotide sequence ID" value="NZ_BRXS01000001.1"/>
</dbReference>
<gene>
    <name evidence="1" type="ORF">rosag_04600</name>
</gene>
<evidence type="ECO:0000313" key="2">
    <source>
        <dbReference type="Proteomes" id="UP001161325"/>
    </source>
</evidence>
<sequence length="74" mass="8262">MTSTATPTVDPTLPSDADLDDRRRLLRLRELCDEVLASKRVEEGRDLLTDAERAEARALLAGFAPRAGQRERAR</sequence>
<organism evidence="1 2">
    <name type="scientific">Roseisolibacter agri</name>
    <dbReference type="NCBI Taxonomy" id="2014610"/>
    <lineage>
        <taxon>Bacteria</taxon>
        <taxon>Pseudomonadati</taxon>
        <taxon>Gemmatimonadota</taxon>
        <taxon>Gemmatimonadia</taxon>
        <taxon>Gemmatimonadales</taxon>
        <taxon>Gemmatimonadaceae</taxon>
        <taxon>Roseisolibacter</taxon>
    </lineage>
</organism>
<name>A0AA37Q3I0_9BACT</name>
<comment type="caution">
    <text evidence="1">The sequence shown here is derived from an EMBL/GenBank/DDBJ whole genome shotgun (WGS) entry which is preliminary data.</text>
</comment>
<proteinExistence type="predicted"/>
<dbReference type="EMBL" id="BRXS01000001">
    <property type="protein sequence ID" value="GLC23947.1"/>
    <property type="molecule type" value="Genomic_DNA"/>
</dbReference>
<reference evidence="1" key="1">
    <citation type="submission" date="2022-08" db="EMBL/GenBank/DDBJ databases">
        <title>Draft genome sequencing of Roseisolibacter agri AW1220.</title>
        <authorList>
            <person name="Tobiishi Y."/>
            <person name="Tonouchi A."/>
        </authorList>
    </citation>
    <scope>NUCLEOTIDE SEQUENCE</scope>
    <source>
        <strain evidence="1">AW1220</strain>
    </source>
</reference>
<keyword evidence="2" id="KW-1185">Reference proteome</keyword>
<dbReference type="Proteomes" id="UP001161325">
    <property type="component" value="Unassembled WGS sequence"/>
</dbReference>
<evidence type="ECO:0000313" key="1">
    <source>
        <dbReference type="EMBL" id="GLC23947.1"/>
    </source>
</evidence>